<sequence length="554" mass="64877">MAGDRNGLMPEKAEGYSERRDEEEEKENERKSRKSRENSGSDSEEDRRKQGKSRRKTRESSDSDGERRKGKSRRRYSSKEDSSSGSESEYSDSESESSESEESESEGGRRKRKEKKRRREKEEERERKKRKREKERKRRRREREEERKKKEKRMKKKEKRRKKDRGKTGAVTNSWGKYGIIKETDMWNKRPEFTAWLAEVKQVNLESLPNWEEKQMFKEFMEDHNTATFPSKKYYNLDAYFKHKMEKDMKRGYKKIQVSERTVFNDEEQRRKCALHHGFSLLENPYIPYQYMDNYLAEHKFSQELLREREKQKEAEVDALKRSMQSGMAQAMKEQAQLREEMVYQYKVGNLEAAAAIQRRLDPDARFWCHRLAGHRILGPRDGDLTFTLKVLEEGSALWLEKEIFIEKVKAIGIAYACVGLICGLEVLHHRGFFFLREVTLRMRTTVDGCFASGMESRLCSSARGMRVLGWICFLRDSSTMERENLGGRHILFGSRQSRSADLTCQRRVALSVLVSILCSIIFPNSSAHGGRLHSGGFCVGVLSPFSGSCLVKI</sequence>
<feature type="compositionally biased region" description="Acidic residues" evidence="1">
    <location>
        <begin position="89"/>
        <end position="105"/>
    </location>
</feature>
<dbReference type="PANTHER" id="PTHR34689:SF1">
    <property type="entry name" value="NUCLEIC ACID-BINDING PROTEIN"/>
    <property type="match status" value="1"/>
</dbReference>
<feature type="compositionally biased region" description="Basic residues" evidence="1">
    <location>
        <begin position="127"/>
        <end position="141"/>
    </location>
</feature>
<feature type="compositionally biased region" description="Basic residues" evidence="1">
    <location>
        <begin position="109"/>
        <end position="119"/>
    </location>
</feature>
<name>W9QQN2_9ROSA</name>
<evidence type="ECO:0000313" key="3">
    <source>
        <dbReference type="Proteomes" id="UP000030645"/>
    </source>
</evidence>
<dbReference type="Proteomes" id="UP000030645">
    <property type="component" value="Unassembled WGS sequence"/>
</dbReference>
<feature type="compositionally biased region" description="Basic residues" evidence="1">
    <location>
        <begin position="149"/>
        <end position="165"/>
    </location>
</feature>
<evidence type="ECO:0000256" key="1">
    <source>
        <dbReference type="SAM" id="MobiDB-lite"/>
    </source>
</evidence>
<keyword evidence="3" id="KW-1185">Reference proteome</keyword>
<feature type="compositionally biased region" description="Basic and acidic residues" evidence="1">
    <location>
        <begin position="27"/>
        <end position="39"/>
    </location>
</feature>
<organism evidence="2 3">
    <name type="scientific">Morus notabilis</name>
    <dbReference type="NCBI Taxonomy" id="981085"/>
    <lineage>
        <taxon>Eukaryota</taxon>
        <taxon>Viridiplantae</taxon>
        <taxon>Streptophyta</taxon>
        <taxon>Embryophyta</taxon>
        <taxon>Tracheophyta</taxon>
        <taxon>Spermatophyta</taxon>
        <taxon>Magnoliopsida</taxon>
        <taxon>eudicotyledons</taxon>
        <taxon>Gunneridae</taxon>
        <taxon>Pentapetalae</taxon>
        <taxon>rosids</taxon>
        <taxon>fabids</taxon>
        <taxon>Rosales</taxon>
        <taxon>Moraceae</taxon>
        <taxon>Moreae</taxon>
        <taxon>Morus</taxon>
    </lineage>
</organism>
<feature type="compositionally biased region" description="Basic and acidic residues" evidence="1">
    <location>
        <begin position="11"/>
        <end position="20"/>
    </location>
</feature>
<proteinExistence type="predicted"/>
<feature type="region of interest" description="Disordered" evidence="1">
    <location>
        <begin position="1"/>
        <end position="171"/>
    </location>
</feature>
<gene>
    <name evidence="2" type="ORF">L484_006046</name>
</gene>
<dbReference type="eggNOG" id="ENOG502QPV8">
    <property type="taxonomic scope" value="Eukaryota"/>
</dbReference>
<feature type="compositionally biased region" description="Basic and acidic residues" evidence="1">
    <location>
        <begin position="58"/>
        <end position="67"/>
    </location>
</feature>
<dbReference type="EMBL" id="KE343665">
    <property type="protein sequence ID" value="EXB37898.1"/>
    <property type="molecule type" value="Genomic_DNA"/>
</dbReference>
<dbReference type="PANTHER" id="PTHR34689">
    <property type="entry name" value="NUCLEIC ACID-BINDING PROTEIN"/>
    <property type="match status" value="1"/>
</dbReference>
<evidence type="ECO:0000313" key="2">
    <source>
        <dbReference type="EMBL" id="EXB37898.1"/>
    </source>
</evidence>
<reference evidence="3" key="1">
    <citation type="submission" date="2013-01" db="EMBL/GenBank/DDBJ databases">
        <title>Draft Genome Sequence of a Mulberry Tree, Morus notabilis C.K. Schneid.</title>
        <authorList>
            <person name="He N."/>
            <person name="Zhao S."/>
        </authorList>
    </citation>
    <scope>NUCLEOTIDE SEQUENCE</scope>
</reference>
<accession>W9QQN2</accession>
<protein>
    <submittedName>
        <fullName evidence="2">Uncharacterized protein</fullName>
    </submittedName>
</protein>
<dbReference type="AlphaFoldDB" id="W9QQN2"/>